<dbReference type="KEGG" id="vg:16512669"/>
<evidence type="ECO:0000313" key="2">
    <source>
        <dbReference type="EMBL" id="AGO82774.1"/>
    </source>
</evidence>
<gene>
    <name evidence="2" type="ORF">pdul_cds_637</name>
</gene>
<sequence length="385" mass="39650">MSDTATTPQTNTTAASQRMVDVAGLVATLQEAVAALKTPVPCAAAPELAPTPAALAAPVESLAVKAKVAPAFTARGTHRAGPRALSHAQGIAGHAWNTGLGHMTVAQCAARVGALPAETLVATGSRITGKMLRVYAEHHRDASMANYTGPDARRRSAAVVSTAPYLNYDGTPKVVINAIELGGGPIEAERLARKLAKYAHDAPDAVVLVADGLAWLPVTAPAPGAHVAVVPSCPLAEIEETPLGPYGHSGHHFARLDAVVAKAKSMLGPTGDRSALGSIASYLASAMADGGLAAVDLFYVPYATSRAAVVSGAQKGDRGHLLTLAEFQAAHGGRTVTDGHIERFYRPIVPSDPQVVFNPMGRVLLANVDNVSDLYTLLDDPANAC</sequence>
<dbReference type="RefSeq" id="YP_008319443.1">
    <property type="nucleotide sequence ID" value="NC_021858.1"/>
</dbReference>
<dbReference type="InterPro" id="IPR043844">
    <property type="entry name" value="DUF5865"/>
</dbReference>
<reference evidence="2 3" key="1">
    <citation type="journal article" date="2013" name="Science">
        <title>Pandoraviruses: amoeba viruses with genomes up to 2.5 Mb reaching that of parasitic eukaryotes.</title>
        <authorList>
            <person name="Philippe N."/>
            <person name="Legendre M."/>
            <person name="Doutre G."/>
            <person name="Coute Y."/>
            <person name="Poirot O."/>
            <person name="Lescot M."/>
            <person name="Arslan D."/>
            <person name="Seltzer V."/>
            <person name="Bertaux L."/>
            <person name="Bruley C."/>
            <person name="Garin J."/>
            <person name="Claverie J.M."/>
            <person name="Abergel C."/>
        </authorList>
    </citation>
    <scope>NUCLEOTIDE SEQUENCE [LARGE SCALE GENOMIC DNA]</scope>
    <source>
        <strain evidence="2">Melbourne</strain>
    </source>
</reference>
<accession>S4VY02</accession>
<feature type="domain" description="DUF5865" evidence="1">
    <location>
        <begin position="176"/>
        <end position="382"/>
    </location>
</feature>
<name>S4VY02_9VIRU</name>
<evidence type="ECO:0000259" key="1">
    <source>
        <dbReference type="Pfam" id="PF19183"/>
    </source>
</evidence>
<dbReference type="GeneID" id="16512669"/>
<protein>
    <recommendedName>
        <fullName evidence="1">DUF5865 domain-containing protein</fullName>
    </recommendedName>
</protein>
<dbReference type="Pfam" id="PF19183">
    <property type="entry name" value="DUF5865"/>
    <property type="match status" value="1"/>
</dbReference>
<dbReference type="Proteomes" id="UP000201566">
    <property type="component" value="Segment"/>
</dbReference>
<proteinExistence type="predicted"/>
<dbReference type="EMBL" id="KC977570">
    <property type="protein sequence ID" value="AGO82774.1"/>
    <property type="molecule type" value="Genomic_DNA"/>
</dbReference>
<organism evidence="2 3">
    <name type="scientific">Pandoravirus dulcis</name>
    <dbReference type="NCBI Taxonomy" id="1349409"/>
    <lineage>
        <taxon>Viruses</taxon>
        <taxon>Pandoravirus</taxon>
    </lineage>
</organism>
<evidence type="ECO:0000313" key="3">
    <source>
        <dbReference type="Proteomes" id="UP000201566"/>
    </source>
</evidence>